<feature type="region of interest" description="Disordered" evidence="1">
    <location>
        <begin position="543"/>
        <end position="605"/>
    </location>
</feature>
<name>A0AA38R6K9_9PEZI</name>
<evidence type="ECO:0000256" key="1">
    <source>
        <dbReference type="SAM" id="MobiDB-lite"/>
    </source>
</evidence>
<organism evidence="2 3">
    <name type="scientific">Coniochaeta hoffmannii</name>
    <dbReference type="NCBI Taxonomy" id="91930"/>
    <lineage>
        <taxon>Eukaryota</taxon>
        <taxon>Fungi</taxon>
        <taxon>Dikarya</taxon>
        <taxon>Ascomycota</taxon>
        <taxon>Pezizomycotina</taxon>
        <taxon>Sordariomycetes</taxon>
        <taxon>Sordariomycetidae</taxon>
        <taxon>Coniochaetales</taxon>
        <taxon>Coniochaetaceae</taxon>
        <taxon>Coniochaeta</taxon>
    </lineage>
</organism>
<sequence length="641" mass="72218">MTSLASSADTPGLEPGGKHTSTASQPLSGLLHLPNELLQAIAAYLIPDPPSTTRFALRPAGSWELKEASTQWAEWKICHRDLQSLTRTCHRLQAVAGPYQYHTIAIHSGASIVRLFRLLVERPEVKAWVHNLSCLVNLLDMRVTNEAKHEWVLQTSRGFRLPPDLFLHHPVPATALRIPPPSGNTESGIAVHLFNFIVGYADNLADLLLAYPDESGATLNESLEMLMLDQSAGPRTKTRTYSHEVQLFPAKDALCHLTSLRLYCNREGLGRDSTYTQTFLGHLVGLLPELHGLKSLEVCCDALSVWLPLHAPNYPKLHGIETLKLYGSRIHEPELVALCRTCVNLKTLLVHFEESADDETDRGRLPDGMTLNEALLGLTQTLQSLELVTLTDGHFLTRGDERPRKKENHRLTCFPQLYRLRHLCTDYRGLFGTLGIFEYDDGERLRHLLPASLRSLDLVCEFGTDRDFKPVYLANLDMMLHGIRLLCAVKSPKLASISLALHTWPETSKYRTKFRRNLSDVMERCTRAGIRFGTYELLPRYRDEDELVGEGEGDAEGGEEDEEEEGGQGGEADADDVEEEDEDSEYYFSGDGGDDGEDFERDARRPPTFEAFLQLLGSNHGHDPDELYFAYHEDRWDEYLF</sequence>
<protein>
    <submittedName>
        <fullName evidence="2">Uncharacterized protein</fullName>
    </submittedName>
</protein>
<reference evidence="2" key="1">
    <citation type="submission" date="2022-07" db="EMBL/GenBank/DDBJ databases">
        <title>Fungi with potential for degradation of polypropylene.</title>
        <authorList>
            <person name="Gostincar C."/>
        </authorList>
    </citation>
    <scope>NUCLEOTIDE SEQUENCE</scope>
    <source>
        <strain evidence="2">EXF-13287</strain>
    </source>
</reference>
<accession>A0AA38R6K9</accession>
<dbReference type="EMBL" id="JANBVN010000139">
    <property type="protein sequence ID" value="KAJ9138793.1"/>
    <property type="molecule type" value="Genomic_DNA"/>
</dbReference>
<feature type="region of interest" description="Disordered" evidence="1">
    <location>
        <begin position="1"/>
        <end position="25"/>
    </location>
</feature>
<feature type="compositionally biased region" description="Acidic residues" evidence="1">
    <location>
        <begin position="544"/>
        <end position="585"/>
    </location>
</feature>
<proteinExistence type="predicted"/>
<gene>
    <name evidence="2" type="ORF">NKR19_g7683</name>
</gene>
<dbReference type="AlphaFoldDB" id="A0AA38R6K9"/>
<keyword evidence="3" id="KW-1185">Reference proteome</keyword>
<comment type="caution">
    <text evidence="2">The sequence shown here is derived from an EMBL/GenBank/DDBJ whole genome shotgun (WGS) entry which is preliminary data.</text>
</comment>
<evidence type="ECO:0000313" key="3">
    <source>
        <dbReference type="Proteomes" id="UP001174691"/>
    </source>
</evidence>
<dbReference type="Proteomes" id="UP001174691">
    <property type="component" value="Unassembled WGS sequence"/>
</dbReference>
<evidence type="ECO:0000313" key="2">
    <source>
        <dbReference type="EMBL" id="KAJ9138793.1"/>
    </source>
</evidence>